<evidence type="ECO:0000256" key="4">
    <source>
        <dbReference type="ARBA" id="ARBA00022763"/>
    </source>
</evidence>
<evidence type="ECO:0000256" key="3">
    <source>
        <dbReference type="ARBA" id="ARBA00021310"/>
    </source>
</evidence>
<feature type="domain" description="DNA replication/recombination mediator RecO N-terminal" evidence="9">
    <location>
        <begin position="11"/>
        <end position="78"/>
    </location>
</feature>
<dbReference type="RefSeq" id="WP_213378370.1">
    <property type="nucleotide sequence ID" value="NZ_AP024563.1"/>
</dbReference>
<dbReference type="InterPro" id="IPR037278">
    <property type="entry name" value="ARFGAP/RecO"/>
</dbReference>
<keyword evidence="11" id="KW-1185">Reference proteome</keyword>
<sequence length="245" mass="27310">MSAPSRHELFPAFVLHRREYGDTSLLLEILGAGQGRCAAIAKGARRPRRTASALLQPFQPLWLAMTGRGEVRTLTAVEEAGAPFRLQGASLPAGFYLNELLLRMLARHDPHDALFVFYQSTLSHLAEAGDLETALRHFECRLLAELGYGLRLDRVADDGAPVTAESVYVYERERGPCRPSGAARGPRVSGATLLALAHDEPLTGEQRREARTLLRHVLEPHLGDRPLKSRELYRRWFATEPIDEK</sequence>
<dbReference type="InterPro" id="IPR042242">
    <property type="entry name" value="RecO_C"/>
</dbReference>
<dbReference type="InterPro" id="IPR003717">
    <property type="entry name" value="RecO"/>
</dbReference>
<dbReference type="Pfam" id="PF02565">
    <property type="entry name" value="RecO_C"/>
    <property type="match status" value="1"/>
</dbReference>
<evidence type="ECO:0000259" key="9">
    <source>
        <dbReference type="Pfam" id="PF11967"/>
    </source>
</evidence>
<dbReference type="SUPFAM" id="SSF57863">
    <property type="entry name" value="ArfGap/RecO-like zinc finger"/>
    <property type="match status" value="1"/>
</dbReference>
<reference evidence="10 11" key="1">
    <citation type="submission" date="2021-04" db="EMBL/GenBank/DDBJ databases">
        <title>Complete genome sequencing of Allochromatium tepidum strain NZ.</title>
        <authorList>
            <person name="Tsukatani Y."/>
            <person name="Mori H."/>
        </authorList>
    </citation>
    <scope>NUCLEOTIDE SEQUENCE [LARGE SCALE GENOMIC DNA]</scope>
    <source>
        <strain evidence="10 11">NZ</strain>
    </source>
</reference>
<evidence type="ECO:0000256" key="6">
    <source>
        <dbReference type="ARBA" id="ARBA00023204"/>
    </source>
</evidence>
<dbReference type="Gene3D" id="2.40.50.140">
    <property type="entry name" value="Nucleic acid-binding proteins"/>
    <property type="match status" value="1"/>
</dbReference>
<dbReference type="PANTHER" id="PTHR33991">
    <property type="entry name" value="DNA REPAIR PROTEIN RECO"/>
    <property type="match status" value="1"/>
</dbReference>
<dbReference type="NCBIfam" id="TIGR00613">
    <property type="entry name" value="reco"/>
    <property type="match status" value="1"/>
</dbReference>
<evidence type="ECO:0000256" key="1">
    <source>
        <dbReference type="ARBA" id="ARBA00003065"/>
    </source>
</evidence>
<dbReference type="SUPFAM" id="SSF50249">
    <property type="entry name" value="Nucleic acid-binding proteins"/>
    <property type="match status" value="1"/>
</dbReference>
<dbReference type="HAMAP" id="MF_00201">
    <property type="entry name" value="RecO"/>
    <property type="match status" value="1"/>
</dbReference>
<organism evidence="10 11">
    <name type="scientific">Allochromatium tepidum</name>
    <dbReference type="NCBI Taxonomy" id="553982"/>
    <lineage>
        <taxon>Bacteria</taxon>
        <taxon>Pseudomonadati</taxon>
        <taxon>Pseudomonadota</taxon>
        <taxon>Gammaproteobacteria</taxon>
        <taxon>Chromatiales</taxon>
        <taxon>Chromatiaceae</taxon>
        <taxon>Allochromatium</taxon>
    </lineage>
</organism>
<dbReference type="InterPro" id="IPR022572">
    <property type="entry name" value="DNA_rep/recomb_RecO_N"/>
</dbReference>
<dbReference type="Gene3D" id="1.20.1440.120">
    <property type="entry name" value="Recombination protein O, C-terminal domain"/>
    <property type="match status" value="1"/>
</dbReference>
<dbReference type="InterPro" id="IPR012340">
    <property type="entry name" value="NA-bd_OB-fold"/>
</dbReference>
<gene>
    <name evidence="8 10" type="primary">recO</name>
    <name evidence="10" type="ORF">Atep_19190</name>
</gene>
<dbReference type="EMBL" id="AP024563">
    <property type="protein sequence ID" value="BCU07242.1"/>
    <property type="molecule type" value="Genomic_DNA"/>
</dbReference>
<evidence type="ECO:0000313" key="10">
    <source>
        <dbReference type="EMBL" id="BCU07242.1"/>
    </source>
</evidence>
<comment type="function">
    <text evidence="1 8">Involved in DNA repair and RecF pathway recombination.</text>
</comment>
<name>A0ABM7QN28_9GAMM</name>
<evidence type="ECO:0000256" key="5">
    <source>
        <dbReference type="ARBA" id="ARBA00023172"/>
    </source>
</evidence>
<accession>A0ABM7QN28</accession>
<keyword evidence="6 8" id="KW-0234">DNA repair</keyword>
<dbReference type="Proteomes" id="UP000680679">
    <property type="component" value="Chromosome"/>
</dbReference>
<evidence type="ECO:0000256" key="7">
    <source>
        <dbReference type="ARBA" id="ARBA00033409"/>
    </source>
</evidence>
<keyword evidence="4 8" id="KW-0227">DNA damage</keyword>
<evidence type="ECO:0000256" key="8">
    <source>
        <dbReference type="HAMAP-Rule" id="MF_00201"/>
    </source>
</evidence>
<evidence type="ECO:0000256" key="2">
    <source>
        <dbReference type="ARBA" id="ARBA00007452"/>
    </source>
</evidence>
<protein>
    <recommendedName>
        <fullName evidence="3 8">DNA repair protein RecO</fullName>
    </recommendedName>
    <alternativeName>
        <fullName evidence="7 8">Recombination protein O</fullName>
    </alternativeName>
</protein>
<evidence type="ECO:0000313" key="11">
    <source>
        <dbReference type="Proteomes" id="UP000680679"/>
    </source>
</evidence>
<comment type="similarity">
    <text evidence="2 8">Belongs to the RecO family.</text>
</comment>
<dbReference type="Pfam" id="PF11967">
    <property type="entry name" value="RecO_N"/>
    <property type="match status" value="1"/>
</dbReference>
<proteinExistence type="inferred from homology"/>
<keyword evidence="5 8" id="KW-0233">DNA recombination</keyword>
<dbReference type="PANTHER" id="PTHR33991:SF1">
    <property type="entry name" value="DNA REPAIR PROTEIN RECO"/>
    <property type="match status" value="1"/>
</dbReference>